<dbReference type="AlphaFoldDB" id="A0A437UJL2"/>
<name>A0A437UJL2_ENTAV</name>
<evidence type="ECO:0000313" key="1">
    <source>
        <dbReference type="EMBL" id="RVU93679.1"/>
    </source>
</evidence>
<dbReference type="Proteomes" id="UP000288388">
    <property type="component" value="Unassembled WGS sequence"/>
</dbReference>
<protein>
    <submittedName>
        <fullName evidence="1">Uncharacterized protein</fullName>
    </submittedName>
</protein>
<dbReference type="EMBL" id="RYZS01000001">
    <property type="protein sequence ID" value="RVU93679.1"/>
    <property type="molecule type" value="Genomic_DNA"/>
</dbReference>
<comment type="caution">
    <text evidence="1">The sequence shown here is derived from an EMBL/GenBank/DDBJ whole genome shotgun (WGS) entry which is preliminary data.</text>
</comment>
<proteinExistence type="predicted"/>
<reference evidence="1 2" key="1">
    <citation type="submission" date="2018-12" db="EMBL/GenBank/DDBJ databases">
        <title>A novel vanA-carrying plasmid in a clinical isolate of Enterococcus avium.</title>
        <authorList>
            <person name="Bernasconi O.J."/>
            <person name="Luzzaro F."/>
            <person name="Endimiani A."/>
        </authorList>
    </citation>
    <scope>NUCLEOTIDE SEQUENCE [LARGE SCALE GENOMIC DNA]</scope>
    <source>
        <strain evidence="1 2">LC0559/18</strain>
    </source>
</reference>
<dbReference type="RefSeq" id="WP_127978115.1">
    <property type="nucleotide sequence ID" value="NZ_JBPFKW010000142.1"/>
</dbReference>
<evidence type="ECO:0000313" key="2">
    <source>
        <dbReference type="Proteomes" id="UP000288388"/>
    </source>
</evidence>
<sequence>MFDYDKAISDSDNHVFTNVNQTLNKNDNPEYGYMYDDFGTQVLPDDLVMKVVFKKRKISKDCLTTITFTKYVTIDNYVELIDDIGIEYQDYSFAIEGKEYLQKKIEGTLARE</sequence>
<organism evidence="1 2">
    <name type="scientific">Enterococcus avium</name>
    <name type="common">Streptococcus avium</name>
    <dbReference type="NCBI Taxonomy" id="33945"/>
    <lineage>
        <taxon>Bacteria</taxon>
        <taxon>Bacillati</taxon>
        <taxon>Bacillota</taxon>
        <taxon>Bacilli</taxon>
        <taxon>Lactobacillales</taxon>
        <taxon>Enterococcaceae</taxon>
        <taxon>Enterococcus</taxon>
    </lineage>
</organism>
<gene>
    <name evidence="1" type="ORF">EK398_01705</name>
</gene>
<accession>A0A437UJL2</accession>